<evidence type="ECO:0000313" key="1">
    <source>
        <dbReference type="EMBL" id="KYD08966.1"/>
    </source>
</evidence>
<proteinExistence type="predicted"/>
<name>A0A150LAD6_9BACI</name>
<protein>
    <submittedName>
        <fullName evidence="1">Uncharacterized protein</fullName>
    </submittedName>
</protein>
<reference evidence="1 2" key="1">
    <citation type="submission" date="2016-01" db="EMBL/GenBank/DDBJ databases">
        <title>Draft Genome Sequences of Seven Thermophilic Sporeformers Isolated from Foods.</title>
        <authorList>
            <person name="Berendsen E.M."/>
            <person name="Wells-Bennik M.H."/>
            <person name="Krawcyk A.O."/>
            <person name="De Jong A."/>
            <person name="Holsappel S."/>
            <person name="Eijlander R.T."/>
            <person name="Kuipers O.P."/>
        </authorList>
    </citation>
    <scope>NUCLEOTIDE SEQUENCE [LARGE SCALE GENOMIC DNA]</scope>
    <source>
        <strain evidence="1 2">B4135</strain>
    </source>
</reference>
<dbReference type="STRING" id="301148.B4135_3877"/>
<dbReference type="EMBL" id="LQYT01000133">
    <property type="protein sequence ID" value="KYD08966.1"/>
    <property type="molecule type" value="Genomic_DNA"/>
</dbReference>
<dbReference type="Proteomes" id="UP000075683">
    <property type="component" value="Unassembled WGS sequence"/>
</dbReference>
<evidence type="ECO:0000313" key="2">
    <source>
        <dbReference type="Proteomes" id="UP000075683"/>
    </source>
</evidence>
<comment type="caution">
    <text evidence="1">The sequence shown here is derived from an EMBL/GenBank/DDBJ whole genome shotgun (WGS) entry which is preliminary data.</text>
</comment>
<gene>
    <name evidence="1" type="ORF">B4135_3877</name>
</gene>
<sequence length="84" mass="9543">MRQAASSPLINHESVFGDFFSGKPALTDLDRRKNKRAVQPIERIRNLPMVFYFSASNLSQTNLRLSLNGGLRFFIMELVKEGKA</sequence>
<accession>A0A150LAD6</accession>
<dbReference type="AlphaFoldDB" id="A0A150LAD6"/>
<organism evidence="1 2">
    <name type="scientific">Caldibacillus debilis</name>
    <dbReference type="NCBI Taxonomy" id="301148"/>
    <lineage>
        <taxon>Bacteria</taxon>
        <taxon>Bacillati</taxon>
        <taxon>Bacillota</taxon>
        <taxon>Bacilli</taxon>
        <taxon>Bacillales</taxon>
        <taxon>Bacillaceae</taxon>
        <taxon>Caldibacillus</taxon>
    </lineage>
</organism>